<reference evidence="1 3" key="1">
    <citation type="submission" date="2023-09" db="EMBL/GenBank/DDBJ databases">
        <title>Demequina sp. a novel bacteria isolated from Capsicum annuum.</title>
        <authorList>
            <person name="Humaira Z."/>
            <person name="Lee J."/>
            <person name="Cho D."/>
        </authorList>
    </citation>
    <scope>NUCLEOTIDE SEQUENCE [LARGE SCALE GENOMIC DNA]</scope>
    <source>
        <strain evidence="1 3">OYTSA14</strain>
        <strain evidence="2">PMTSA13</strain>
    </source>
</reference>
<dbReference type="EMBL" id="CP134880">
    <property type="protein sequence ID" value="WNM26626.1"/>
    <property type="molecule type" value="Genomic_DNA"/>
</dbReference>
<organism evidence="1 3">
    <name type="scientific">Demequina capsici</name>
    <dbReference type="NCBI Taxonomy" id="3075620"/>
    <lineage>
        <taxon>Bacteria</taxon>
        <taxon>Bacillati</taxon>
        <taxon>Actinomycetota</taxon>
        <taxon>Actinomycetes</taxon>
        <taxon>Micrococcales</taxon>
        <taxon>Demequinaceae</taxon>
        <taxon>Demequina</taxon>
    </lineage>
</organism>
<dbReference type="AlphaFoldDB" id="A0AA96J632"/>
<accession>A0AA96JC92</accession>
<name>A0AA96J632_9MICO</name>
<evidence type="ECO:0008006" key="4">
    <source>
        <dbReference type="Google" id="ProtNLM"/>
    </source>
</evidence>
<dbReference type="KEGG" id="dcp:RN607_10500"/>
<evidence type="ECO:0000313" key="3">
    <source>
        <dbReference type="Proteomes" id="UP001304125"/>
    </source>
</evidence>
<gene>
    <name evidence="1" type="ORF">RN606_10500</name>
    <name evidence="2" type="ORF">RN607_10500</name>
</gene>
<keyword evidence="3" id="KW-1185">Reference proteome</keyword>
<dbReference type="EMBL" id="CP134879">
    <property type="protein sequence ID" value="WNM23787.1"/>
    <property type="molecule type" value="Genomic_DNA"/>
</dbReference>
<dbReference type="RefSeq" id="WP_313496964.1">
    <property type="nucleotide sequence ID" value="NZ_CP134879.1"/>
</dbReference>
<evidence type="ECO:0000313" key="2">
    <source>
        <dbReference type="EMBL" id="WNM26626.1"/>
    </source>
</evidence>
<evidence type="ECO:0000313" key="1">
    <source>
        <dbReference type="EMBL" id="WNM23787.1"/>
    </source>
</evidence>
<dbReference type="Proteomes" id="UP001304125">
    <property type="component" value="Chromosome"/>
</dbReference>
<accession>A0AA96J632</accession>
<protein>
    <recommendedName>
        <fullName evidence="4">ATP/GTP-binding protein</fullName>
    </recommendedName>
</protein>
<proteinExistence type="predicted"/>
<sequence>MPSKRRSSKRPYGQPYQELDVERLAGSVGARREIGPGGEEYLVAVPRPNDRTYLCPACGQEIDGGTPHLVAWAADGLFGSEAAAAARRHWHTHCWNTYGRTRG</sequence>
<dbReference type="Proteomes" id="UP001303408">
    <property type="component" value="Chromosome"/>
</dbReference>